<name>A0A1Y3Y158_9ACTN</name>
<accession>A0A1Y3Y158</accession>
<protein>
    <recommendedName>
        <fullName evidence="3">RloB domain-containing protein</fullName>
    </recommendedName>
</protein>
<sequence length="324" mass="37039">MSTIPVSLCSQRTRARLCRLTTCVKTKFGLLIEMRSGLRIFILLTILPKLERCGPIRVSTSNIWRVDTAACHACLLSARSQHLIRKRRDGMPPLIALDTWNERTPRPERSPKAICFIIAEGANSELWYFTELALHLAKQNIPELIELKPIERTDDDQNKSHPHALLEQAESIREGKFGFNKDTDRIVAVFDVDIYKGNNDQYQKDLQSFSGMAEVAVTNPSFELYLLLHKEDAYKTYIEPYREKILKNAYVEGTHRRFISRHANDVLGINVKSNKRVAGFAHRFGCAIKEERHLNQDPATAMGRLTSNIGKVIKEVIEVGRIQR</sequence>
<comment type="caution">
    <text evidence="1">The sequence shown here is derived from an EMBL/GenBank/DDBJ whole genome shotgun (WGS) entry which is preliminary data.</text>
</comment>
<dbReference type="Proteomes" id="UP000195781">
    <property type="component" value="Unassembled WGS sequence"/>
</dbReference>
<reference evidence="2" key="1">
    <citation type="submission" date="2017-04" db="EMBL/GenBank/DDBJ databases">
        <title>Function of individual gut microbiota members based on whole genome sequencing of pure cultures obtained from chicken caecum.</title>
        <authorList>
            <person name="Medvecky M."/>
            <person name="Cejkova D."/>
            <person name="Polansky O."/>
            <person name="Karasova D."/>
            <person name="Kubasova T."/>
            <person name="Cizek A."/>
            <person name="Rychlik I."/>
        </authorList>
    </citation>
    <scope>NUCLEOTIDE SEQUENCE [LARGE SCALE GENOMIC DNA]</scope>
    <source>
        <strain evidence="2">An5</strain>
    </source>
</reference>
<evidence type="ECO:0000313" key="2">
    <source>
        <dbReference type="Proteomes" id="UP000195781"/>
    </source>
</evidence>
<keyword evidence="2" id="KW-1185">Reference proteome</keyword>
<dbReference type="AlphaFoldDB" id="A0A1Y3Y158"/>
<dbReference type="EMBL" id="NFIE01000006">
    <property type="protein sequence ID" value="OUN89109.1"/>
    <property type="molecule type" value="Genomic_DNA"/>
</dbReference>
<evidence type="ECO:0008006" key="3">
    <source>
        <dbReference type="Google" id="ProtNLM"/>
    </source>
</evidence>
<dbReference type="OrthoDB" id="9796523at2"/>
<dbReference type="Pfam" id="PF13707">
    <property type="entry name" value="RloB"/>
    <property type="match status" value="1"/>
</dbReference>
<evidence type="ECO:0000313" key="1">
    <source>
        <dbReference type="EMBL" id="OUN89109.1"/>
    </source>
</evidence>
<dbReference type="InterPro" id="IPR025591">
    <property type="entry name" value="RloB"/>
</dbReference>
<proteinExistence type="predicted"/>
<gene>
    <name evidence="1" type="ORF">B5G02_03320</name>
</gene>
<organism evidence="1 2">
    <name type="scientific">[Collinsella] massiliensis</name>
    <dbReference type="NCBI Taxonomy" id="1232426"/>
    <lineage>
        <taxon>Bacteria</taxon>
        <taxon>Bacillati</taxon>
        <taxon>Actinomycetota</taxon>
        <taxon>Coriobacteriia</taxon>
        <taxon>Coriobacteriales</taxon>
        <taxon>Coriobacteriaceae</taxon>
        <taxon>Enorma</taxon>
    </lineage>
</organism>